<gene>
    <name evidence="2" type="ORF">J27TS8_29980</name>
</gene>
<evidence type="ECO:0000256" key="1">
    <source>
        <dbReference type="SAM" id="SignalP"/>
    </source>
</evidence>
<dbReference type="RefSeq" id="WP_095311995.1">
    <property type="nucleotide sequence ID" value="NZ_BORC01000005.1"/>
</dbReference>
<proteinExistence type="predicted"/>
<comment type="caution">
    <text evidence="2">The sequence shown here is derived from an EMBL/GenBank/DDBJ whole genome shotgun (WGS) entry which is preliminary data.</text>
</comment>
<keyword evidence="1" id="KW-0732">Signal</keyword>
<dbReference type="AlphaFoldDB" id="A0A920BU99"/>
<evidence type="ECO:0000313" key="3">
    <source>
        <dbReference type="Proteomes" id="UP000682111"/>
    </source>
</evidence>
<reference evidence="2" key="1">
    <citation type="submission" date="2021-03" db="EMBL/GenBank/DDBJ databases">
        <title>Antimicrobial resistance genes in bacteria isolated from Japanese honey, and their potential for conferring macrolide and lincosamide resistance in the American foulbrood pathogen Paenibacillus larvae.</title>
        <authorList>
            <person name="Okamoto M."/>
            <person name="Kumagai M."/>
            <person name="Kanamori H."/>
            <person name="Takamatsu D."/>
        </authorList>
    </citation>
    <scope>NUCLEOTIDE SEQUENCE</scope>
    <source>
        <strain evidence="2">J27TS8</strain>
    </source>
</reference>
<name>A0A920BU99_9BACI</name>
<feature type="signal peptide" evidence="1">
    <location>
        <begin position="1"/>
        <end position="24"/>
    </location>
</feature>
<dbReference type="EMBL" id="BORC01000005">
    <property type="protein sequence ID" value="GIN63005.1"/>
    <property type="molecule type" value="Genomic_DNA"/>
</dbReference>
<organism evidence="2 3">
    <name type="scientific">Robertmurraya siralis</name>
    <dbReference type="NCBI Taxonomy" id="77777"/>
    <lineage>
        <taxon>Bacteria</taxon>
        <taxon>Bacillati</taxon>
        <taxon>Bacillota</taxon>
        <taxon>Bacilli</taxon>
        <taxon>Bacillales</taxon>
        <taxon>Bacillaceae</taxon>
        <taxon>Robertmurraya</taxon>
    </lineage>
</organism>
<dbReference type="Proteomes" id="UP000682111">
    <property type="component" value="Unassembled WGS sequence"/>
</dbReference>
<keyword evidence="3" id="KW-1185">Reference proteome</keyword>
<protein>
    <submittedName>
        <fullName evidence="2">Uncharacterized protein</fullName>
    </submittedName>
</protein>
<feature type="chain" id="PRO_5037908262" evidence="1">
    <location>
        <begin position="25"/>
        <end position="250"/>
    </location>
</feature>
<sequence length="250" mass="26325">MKLKLLAISIIAFGIVSSSTTTFASTDELIYENIKGINGAPVEVEQVSEGIITITNAENPKELLLELDKAEAAKYYDEVESKLKAGAEPTGGAINGNSGGFSPQGASECISKCSKAYRYGTKTSTNGPAEASSTAGGYHWYYGKTHWDGIHGGTMVKWKGSGNAQFIKVDHTISIKGVNMTMSWPPSFSIGKSSATYLGEKKSNSKSHISQFAGGSAVGLNLTTLTHNGTALVRGSDGNDYRPIAAVSIN</sequence>
<accession>A0A920BU99</accession>
<evidence type="ECO:0000313" key="2">
    <source>
        <dbReference type="EMBL" id="GIN63005.1"/>
    </source>
</evidence>